<accession>A0A4V4L0P2</accession>
<evidence type="ECO:0000313" key="1">
    <source>
        <dbReference type="EMBL" id="THZ81956.1"/>
    </source>
</evidence>
<sequence>MRDHVSLNGYCVEKRQSYLATNSTMKITAIASSIAAFSTLAQASINLSYEKPASGPIVSHSEVRVAWETTETYDLMLSLVKHEPDTNHWPLGHRPMRIVWMKLRMNPGNASFAFWDIPEVDGKGWYAFAMEGREARDDGKIVTLDRTLTEWFPIHKAGKYPKGGERAQEELKL</sequence>
<dbReference type="Proteomes" id="UP000310039">
    <property type="component" value="Unassembled WGS sequence"/>
</dbReference>
<dbReference type="AlphaFoldDB" id="A0A4V4L0P2"/>
<dbReference type="EMBL" id="QZBT01000087">
    <property type="protein sequence ID" value="THZ81956.1"/>
    <property type="molecule type" value="Genomic_DNA"/>
</dbReference>
<evidence type="ECO:0000313" key="2">
    <source>
        <dbReference type="Proteomes" id="UP000310039"/>
    </source>
</evidence>
<organism evidence="1 2">
    <name type="scientific">Aureobasidium pullulans</name>
    <name type="common">Black yeast</name>
    <name type="synonym">Pullularia pullulans</name>
    <dbReference type="NCBI Taxonomy" id="5580"/>
    <lineage>
        <taxon>Eukaryota</taxon>
        <taxon>Fungi</taxon>
        <taxon>Dikarya</taxon>
        <taxon>Ascomycota</taxon>
        <taxon>Pezizomycotina</taxon>
        <taxon>Dothideomycetes</taxon>
        <taxon>Dothideomycetidae</taxon>
        <taxon>Dothideales</taxon>
        <taxon>Saccotheciaceae</taxon>
        <taxon>Aureobasidium</taxon>
    </lineage>
</organism>
<gene>
    <name evidence="1" type="ORF">D6C84_06159</name>
</gene>
<name>A0A4V4L0P2_AURPU</name>
<reference evidence="1 2" key="1">
    <citation type="submission" date="2018-10" db="EMBL/GenBank/DDBJ databases">
        <title>Fifty Aureobasidium pullulans genomes reveal a recombining polyextremotolerant generalist.</title>
        <authorList>
            <person name="Gostincar C."/>
            <person name="Turk M."/>
            <person name="Zajc J."/>
            <person name="Gunde-Cimerman N."/>
        </authorList>
    </citation>
    <scope>NUCLEOTIDE SEQUENCE [LARGE SCALE GENOMIC DNA]</scope>
    <source>
        <strain evidence="1 2">EXF-3403</strain>
    </source>
</reference>
<proteinExistence type="predicted"/>
<comment type="caution">
    <text evidence="1">The sequence shown here is derived from an EMBL/GenBank/DDBJ whole genome shotgun (WGS) entry which is preliminary data.</text>
</comment>
<protein>
    <submittedName>
        <fullName evidence="1">Uncharacterized protein</fullName>
    </submittedName>
</protein>